<evidence type="ECO:0000256" key="3">
    <source>
        <dbReference type="ARBA" id="ARBA00022741"/>
    </source>
</evidence>
<evidence type="ECO:0000256" key="2">
    <source>
        <dbReference type="ARBA" id="ARBA00022727"/>
    </source>
</evidence>
<evidence type="ECO:0000256" key="1">
    <source>
        <dbReference type="ARBA" id="ARBA00022679"/>
    </source>
</evidence>
<evidence type="ECO:0000256" key="5">
    <source>
        <dbReference type="RuleBase" id="RU003330"/>
    </source>
</evidence>
<dbReference type="InterPro" id="IPR027417">
    <property type="entry name" value="P-loop_NTPase"/>
</dbReference>
<keyword evidence="3 6" id="KW-0547">Nucleotide-binding</keyword>
<dbReference type="PANTHER" id="PTHR23359">
    <property type="entry name" value="NUCLEOTIDE KINASE"/>
    <property type="match status" value="1"/>
</dbReference>
<comment type="similarity">
    <text evidence="5">Belongs to the adenylate kinase family.</text>
</comment>
<evidence type="ECO:0000256" key="4">
    <source>
        <dbReference type="ARBA" id="ARBA00022777"/>
    </source>
</evidence>
<sequence>MAKYPDKKIIIIMGTLSSGKGTQADKIAEAFGLHHFDTGPFLKKILSSDDPSIAKEKSEYESGKWVSPEFVVKKVLEHAPIFLIQSKGIIFSGSPRTIYEVERELPVFEELVGPENVVVFNLDISEAESLKRSLGRLICEKNKHPIPDLPEFQEIRKAGVCPHDGSKLIKKDLDKPETLKSRSSEHNQRTLPVIDFFRKCGYKVIEINGEQPIDKVFADMMCWLPQYCK</sequence>
<dbReference type="GO" id="GO:0005524">
    <property type="term" value="F:ATP binding"/>
    <property type="evidence" value="ECO:0007669"/>
    <property type="project" value="UniProtKB-KW"/>
</dbReference>
<comment type="subcellular location">
    <subcellularLocation>
        <location evidence="6">Cytoplasm</location>
    </subcellularLocation>
</comment>
<dbReference type="Gene3D" id="3.40.50.300">
    <property type="entry name" value="P-loop containing nucleotide triphosphate hydrolases"/>
    <property type="match status" value="1"/>
</dbReference>
<organism evidence="7 8">
    <name type="scientific">Candidatus Yanofskybacteria bacterium RIFCSPHIGHO2_01_FULL_44_17</name>
    <dbReference type="NCBI Taxonomy" id="1802668"/>
    <lineage>
        <taxon>Bacteria</taxon>
        <taxon>Candidatus Yanofskyibacteriota</taxon>
    </lineage>
</organism>
<dbReference type="Proteomes" id="UP000177507">
    <property type="component" value="Unassembled WGS sequence"/>
</dbReference>
<accession>A0A1F8ESN2</accession>
<gene>
    <name evidence="7" type="ORF">A2831_03130</name>
</gene>
<protein>
    <recommendedName>
        <fullName evidence="6">Adenylate kinase</fullName>
        <ecNumber evidence="6">2.7.4.3</ecNumber>
    </recommendedName>
</protein>
<keyword evidence="4 5" id="KW-0418">Kinase</keyword>
<evidence type="ECO:0000313" key="8">
    <source>
        <dbReference type="Proteomes" id="UP000177507"/>
    </source>
</evidence>
<evidence type="ECO:0000313" key="7">
    <source>
        <dbReference type="EMBL" id="OGN03882.1"/>
    </source>
</evidence>
<comment type="catalytic activity">
    <reaction evidence="6">
        <text>AMP + ATP = 2 ADP</text>
        <dbReference type="Rhea" id="RHEA:12973"/>
        <dbReference type="ChEBI" id="CHEBI:30616"/>
        <dbReference type="ChEBI" id="CHEBI:456215"/>
        <dbReference type="ChEBI" id="CHEBI:456216"/>
        <dbReference type="EC" id="2.7.4.3"/>
    </reaction>
</comment>
<comment type="caution">
    <text evidence="7">The sequence shown here is derived from an EMBL/GenBank/DDBJ whole genome shotgun (WGS) entry which is preliminary data.</text>
</comment>
<dbReference type="GO" id="GO:0004017">
    <property type="term" value="F:AMP kinase activity"/>
    <property type="evidence" value="ECO:0007669"/>
    <property type="project" value="UniProtKB-EC"/>
</dbReference>
<name>A0A1F8ESN2_9BACT</name>
<dbReference type="AlphaFoldDB" id="A0A1F8ESN2"/>
<dbReference type="Pfam" id="PF00406">
    <property type="entry name" value="ADK"/>
    <property type="match status" value="1"/>
</dbReference>
<dbReference type="EMBL" id="MGJI01000029">
    <property type="protein sequence ID" value="OGN03882.1"/>
    <property type="molecule type" value="Genomic_DNA"/>
</dbReference>
<evidence type="ECO:0000256" key="6">
    <source>
        <dbReference type="RuleBase" id="RU003331"/>
    </source>
</evidence>
<keyword evidence="6" id="KW-0067">ATP-binding</keyword>
<keyword evidence="1 5" id="KW-0808">Transferase</keyword>
<dbReference type="InterPro" id="IPR000850">
    <property type="entry name" value="Adenylat/UMP-CMP_kin"/>
</dbReference>
<dbReference type="PRINTS" id="PR00094">
    <property type="entry name" value="ADENYLTKNASE"/>
</dbReference>
<comment type="subunit">
    <text evidence="6">Monomer.</text>
</comment>
<keyword evidence="2" id="KW-0545">Nucleotide biosynthesis</keyword>
<reference evidence="7 8" key="1">
    <citation type="journal article" date="2016" name="Nat. Commun.">
        <title>Thousands of microbial genomes shed light on interconnected biogeochemical processes in an aquifer system.</title>
        <authorList>
            <person name="Anantharaman K."/>
            <person name="Brown C.T."/>
            <person name="Hug L.A."/>
            <person name="Sharon I."/>
            <person name="Castelle C.J."/>
            <person name="Probst A.J."/>
            <person name="Thomas B.C."/>
            <person name="Singh A."/>
            <person name="Wilkins M.J."/>
            <person name="Karaoz U."/>
            <person name="Brodie E.L."/>
            <person name="Williams K.H."/>
            <person name="Hubbard S.S."/>
            <person name="Banfield J.F."/>
        </authorList>
    </citation>
    <scope>NUCLEOTIDE SEQUENCE [LARGE SCALE GENOMIC DNA]</scope>
</reference>
<proteinExistence type="inferred from homology"/>
<dbReference type="GO" id="GO:0005737">
    <property type="term" value="C:cytoplasm"/>
    <property type="evidence" value="ECO:0007669"/>
    <property type="project" value="UniProtKB-SubCell"/>
</dbReference>
<dbReference type="EC" id="2.7.4.3" evidence="6"/>
<dbReference type="STRING" id="1802668.A2831_03130"/>
<dbReference type="SUPFAM" id="SSF52540">
    <property type="entry name" value="P-loop containing nucleoside triphosphate hydrolases"/>
    <property type="match status" value="1"/>
</dbReference>
<dbReference type="CDD" id="cd01428">
    <property type="entry name" value="ADK"/>
    <property type="match status" value="1"/>
</dbReference>